<dbReference type="Gene3D" id="3.40.50.2300">
    <property type="match status" value="1"/>
</dbReference>
<reference evidence="4 5" key="1">
    <citation type="submission" date="2020-08" db="EMBL/GenBank/DDBJ databases">
        <title>Genomic Encyclopedia of Type Strains, Phase IV (KMG-IV): sequencing the most valuable type-strain genomes for metagenomic binning, comparative biology and taxonomic classification.</title>
        <authorList>
            <person name="Goeker M."/>
        </authorList>
    </citation>
    <scope>NUCLEOTIDE SEQUENCE [LARGE SCALE GENOMIC DNA]</scope>
    <source>
        <strain evidence="4 5">DSM 102235</strain>
    </source>
</reference>
<name>A0A7W6DSS9_9RHOB</name>
<dbReference type="SMART" id="SM00448">
    <property type="entry name" value="REC"/>
    <property type="match status" value="1"/>
</dbReference>
<protein>
    <submittedName>
        <fullName evidence="4">Two-component system chemotaxis response regulator CheY</fullName>
    </submittedName>
</protein>
<feature type="domain" description="Response regulatory" evidence="3">
    <location>
        <begin position="4"/>
        <end position="120"/>
    </location>
</feature>
<dbReference type="SUPFAM" id="SSF52172">
    <property type="entry name" value="CheY-like"/>
    <property type="match status" value="1"/>
</dbReference>
<dbReference type="InterPro" id="IPR011006">
    <property type="entry name" value="CheY-like_superfamily"/>
</dbReference>
<dbReference type="PANTHER" id="PTHR44591">
    <property type="entry name" value="STRESS RESPONSE REGULATOR PROTEIN 1"/>
    <property type="match status" value="1"/>
</dbReference>
<comment type="caution">
    <text evidence="4">The sequence shown here is derived from an EMBL/GenBank/DDBJ whole genome shotgun (WGS) entry which is preliminary data.</text>
</comment>
<dbReference type="GO" id="GO:0000160">
    <property type="term" value="P:phosphorelay signal transduction system"/>
    <property type="evidence" value="ECO:0007669"/>
    <property type="project" value="InterPro"/>
</dbReference>
<dbReference type="EMBL" id="JACIEJ010000027">
    <property type="protein sequence ID" value="MBB3988521.1"/>
    <property type="molecule type" value="Genomic_DNA"/>
</dbReference>
<accession>A0A7W6DSS9</accession>
<dbReference type="InterPro" id="IPR050595">
    <property type="entry name" value="Bact_response_regulator"/>
</dbReference>
<dbReference type="PROSITE" id="PS50110">
    <property type="entry name" value="RESPONSE_REGULATORY"/>
    <property type="match status" value="1"/>
</dbReference>
<gene>
    <name evidence="4" type="ORF">GGQ68_004878</name>
</gene>
<dbReference type="RefSeq" id="WP_183970407.1">
    <property type="nucleotide sequence ID" value="NZ_BAABBZ010000048.1"/>
</dbReference>
<evidence type="ECO:0000259" key="3">
    <source>
        <dbReference type="PROSITE" id="PS50110"/>
    </source>
</evidence>
<dbReference type="AlphaFoldDB" id="A0A7W6DSS9"/>
<evidence type="ECO:0000313" key="5">
    <source>
        <dbReference type="Proteomes" id="UP000541426"/>
    </source>
</evidence>
<dbReference type="PANTHER" id="PTHR44591:SF25">
    <property type="entry name" value="CHEMOTAXIS TWO-COMPONENT RESPONSE REGULATOR"/>
    <property type="match status" value="1"/>
</dbReference>
<evidence type="ECO:0000256" key="2">
    <source>
        <dbReference type="PROSITE-ProRule" id="PRU00169"/>
    </source>
</evidence>
<feature type="modified residue" description="4-aspartylphosphate" evidence="2">
    <location>
        <position position="53"/>
    </location>
</feature>
<proteinExistence type="predicted"/>
<dbReference type="InterPro" id="IPR001789">
    <property type="entry name" value="Sig_transdc_resp-reg_receiver"/>
</dbReference>
<organism evidence="4 5">
    <name type="scientific">Sagittula marina</name>
    <dbReference type="NCBI Taxonomy" id="943940"/>
    <lineage>
        <taxon>Bacteria</taxon>
        <taxon>Pseudomonadati</taxon>
        <taxon>Pseudomonadota</taxon>
        <taxon>Alphaproteobacteria</taxon>
        <taxon>Rhodobacterales</taxon>
        <taxon>Roseobacteraceae</taxon>
        <taxon>Sagittula</taxon>
    </lineage>
</organism>
<evidence type="ECO:0000313" key="4">
    <source>
        <dbReference type="EMBL" id="MBB3988521.1"/>
    </source>
</evidence>
<dbReference type="Proteomes" id="UP000541426">
    <property type="component" value="Unassembled WGS sequence"/>
</dbReference>
<evidence type="ECO:0000256" key="1">
    <source>
        <dbReference type="ARBA" id="ARBA00022553"/>
    </source>
</evidence>
<keyword evidence="1 2" id="KW-0597">Phosphoprotein</keyword>
<dbReference type="Pfam" id="PF00072">
    <property type="entry name" value="Response_reg"/>
    <property type="match status" value="1"/>
</dbReference>
<sequence length="122" mass="13010">MTKTILAIDDSASVRLMVKMTLTGAGYKVVEAVDGQNGLDQARTCNPDAVLTDQNMPRLDGIGFIRKFRQMPESAGVPVVFISTESDAGIVQQARAAGATGWIVKPFDQAKLLAVVSKMVKA</sequence>
<keyword evidence="5" id="KW-1185">Reference proteome</keyword>